<organism evidence="1">
    <name type="scientific">viral metagenome</name>
    <dbReference type="NCBI Taxonomy" id="1070528"/>
    <lineage>
        <taxon>unclassified sequences</taxon>
        <taxon>metagenomes</taxon>
        <taxon>organismal metagenomes</taxon>
    </lineage>
</organism>
<accession>A0A6C0HID4</accession>
<sequence length="74" mass="8702">MDKNPKYSIGDIIQQKEDPTVKRVILWIFTAFYDETGLNTEICYQTNTVENHIFPSAMKESTIDLYYTRTQVHP</sequence>
<protein>
    <submittedName>
        <fullName evidence="1">Uncharacterized protein</fullName>
    </submittedName>
</protein>
<reference evidence="1" key="1">
    <citation type="journal article" date="2020" name="Nature">
        <title>Giant virus diversity and host interactions through global metagenomics.</title>
        <authorList>
            <person name="Schulz F."/>
            <person name="Roux S."/>
            <person name="Paez-Espino D."/>
            <person name="Jungbluth S."/>
            <person name="Walsh D.A."/>
            <person name="Denef V.J."/>
            <person name="McMahon K.D."/>
            <person name="Konstantinidis K.T."/>
            <person name="Eloe-Fadrosh E.A."/>
            <person name="Kyrpides N.C."/>
            <person name="Woyke T."/>
        </authorList>
    </citation>
    <scope>NUCLEOTIDE SEQUENCE</scope>
    <source>
        <strain evidence="1">GVMAG-M-3300023184-105</strain>
    </source>
</reference>
<proteinExistence type="predicted"/>
<name>A0A6C0HID4_9ZZZZ</name>
<evidence type="ECO:0000313" key="1">
    <source>
        <dbReference type="EMBL" id="QHT80120.1"/>
    </source>
</evidence>
<dbReference type="EMBL" id="MN739962">
    <property type="protein sequence ID" value="QHT80120.1"/>
    <property type="molecule type" value="Genomic_DNA"/>
</dbReference>
<dbReference type="AlphaFoldDB" id="A0A6C0HID4"/>